<keyword evidence="3" id="KW-1185">Reference proteome</keyword>
<evidence type="ECO:0000259" key="1">
    <source>
        <dbReference type="Pfam" id="PF12571"/>
    </source>
</evidence>
<gene>
    <name evidence="2" type="ORF">H3N35_23485</name>
</gene>
<feature type="domain" description="Phage tail fibre protein N-terminal" evidence="1">
    <location>
        <begin position="1"/>
        <end position="81"/>
    </location>
</feature>
<sequence>MSSKNESLWLASGMAGENQARTLNQPLEFTRVVVGDANGNYPPLDSALTALVNERLTGEILTHKLDPGNANQRIIEMSIPPSLDFEAIELLLYAKYGETEFAHTYFRLAAPFPVRTIENGGSQLKLKYTIRVSQYSDFSVSISPNLTYLTTAQLADTQTVTIVANESEAVTTSNKLHIFTGHADLKIPHDSGTSFRLMVDDSVDLTSGKCRLFAPSGQKVSVNGVMSDIANLKDSGIVHHVVKVNGIWKI</sequence>
<dbReference type="Proteomes" id="UP001215231">
    <property type="component" value="Chromosome"/>
</dbReference>
<reference evidence="2 3" key="1">
    <citation type="journal article" date="2022" name="Mar. Drugs">
        <title>Bioassay-Guided Fractionation Leads to the Detection of Cholic Acid Generated by the Rare Thalassomonas sp.</title>
        <authorList>
            <person name="Pheiffer F."/>
            <person name="Schneider Y.K."/>
            <person name="Hansen E.H."/>
            <person name="Andersen J.H."/>
            <person name="Isaksson J."/>
            <person name="Busche T."/>
            <person name="R C."/>
            <person name="Kalinowski J."/>
            <person name="Zyl L.V."/>
            <person name="Trindade M."/>
        </authorList>
    </citation>
    <scope>NUCLEOTIDE SEQUENCE [LARGE SCALE GENOMIC DNA]</scope>
    <source>
        <strain evidence="2 3">A5K-61T</strain>
    </source>
</reference>
<accession>A0ABY7VBY4</accession>
<evidence type="ECO:0000313" key="2">
    <source>
        <dbReference type="EMBL" id="WDE11165.1"/>
    </source>
</evidence>
<dbReference type="Pfam" id="PF12571">
    <property type="entry name" value="Phage_tail_fib"/>
    <property type="match status" value="1"/>
</dbReference>
<organism evidence="2 3">
    <name type="scientific">Thalassomonas haliotis</name>
    <dbReference type="NCBI Taxonomy" id="485448"/>
    <lineage>
        <taxon>Bacteria</taxon>
        <taxon>Pseudomonadati</taxon>
        <taxon>Pseudomonadota</taxon>
        <taxon>Gammaproteobacteria</taxon>
        <taxon>Alteromonadales</taxon>
        <taxon>Colwelliaceae</taxon>
        <taxon>Thalassomonas</taxon>
    </lineage>
</organism>
<name>A0ABY7VBY4_9GAMM</name>
<dbReference type="RefSeq" id="WP_274051300.1">
    <property type="nucleotide sequence ID" value="NZ_CP059693.1"/>
</dbReference>
<evidence type="ECO:0000313" key="3">
    <source>
        <dbReference type="Proteomes" id="UP001215231"/>
    </source>
</evidence>
<dbReference type="EMBL" id="CP059693">
    <property type="protein sequence ID" value="WDE11165.1"/>
    <property type="molecule type" value="Genomic_DNA"/>
</dbReference>
<dbReference type="InterPro" id="IPR022225">
    <property type="entry name" value="Phage_tail_fibre_N"/>
</dbReference>
<proteinExistence type="predicted"/>
<protein>
    <submittedName>
        <fullName evidence="2">Phage tail protein</fullName>
    </submittedName>
</protein>